<dbReference type="PANTHER" id="PTHR43065">
    <property type="entry name" value="SENSOR HISTIDINE KINASE"/>
    <property type="match status" value="1"/>
</dbReference>
<dbReference type="InterPro" id="IPR005467">
    <property type="entry name" value="His_kinase_dom"/>
</dbReference>
<dbReference type="NCBIfam" id="TIGR00229">
    <property type="entry name" value="sensory_box"/>
    <property type="match status" value="1"/>
</dbReference>
<feature type="domain" description="PAS" evidence="6">
    <location>
        <begin position="388"/>
        <end position="458"/>
    </location>
</feature>
<dbReference type="SMART" id="SM00387">
    <property type="entry name" value="HATPase_c"/>
    <property type="match status" value="1"/>
</dbReference>
<gene>
    <name evidence="8" type="ORF">HWQ67_14020</name>
</gene>
<dbReference type="CDD" id="cd18774">
    <property type="entry name" value="PDC2_HK_sensor"/>
    <property type="match status" value="1"/>
</dbReference>
<dbReference type="PROSITE" id="PS50112">
    <property type="entry name" value="PAS"/>
    <property type="match status" value="1"/>
</dbReference>
<dbReference type="RefSeq" id="WP_218253314.1">
    <property type="nucleotide sequence ID" value="NZ_JABXWD010000320.1"/>
</dbReference>
<keyword evidence="4" id="KW-1133">Transmembrane helix</keyword>
<dbReference type="PROSITE" id="PS50885">
    <property type="entry name" value="HAMP"/>
    <property type="match status" value="1"/>
</dbReference>
<comment type="caution">
    <text evidence="8">The sequence shown here is derived from an EMBL/GenBank/DDBJ whole genome shotgun (WGS) entry which is preliminary data.</text>
</comment>
<dbReference type="SMART" id="SM00091">
    <property type="entry name" value="PAS"/>
    <property type="match status" value="1"/>
</dbReference>
<dbReference type="InterPro" id="IPR003594">
    <property type="entry name" value="HATPase_dom"/>
</dbReference>
<dbReference type="Pfam" id="PF00672">
    <property type="entry name" value="HAMP"/>
    <property type="match status" value="1"/>
</dbReference>
<dbReference type="CDD" id="cd00082">
    <property type="entry name" value="HisKA"/>
    <property type="match status" value="1"/>
</dbReference>
<proteinExistence type="predicted"/>
<dbReference type="Pfam" id="PF13426">
    <property type="entry name" value="PAS_9"/>
    <property type="match status" value="1"/>
</dbReference>
<evidence type="ECO:0000256" key="3">
    <source>
        <dbReference type="ARBA" id="ARBA00022777"/>
    </source>
</evidence>
<keyword evidence="3" id="KW-0808">Transferase</keyword>
<dbReference type="CDD" id="cd06225">
    <property type="entry name" value="HAMP"/>
    <property type="match status" value="1"/>
</dbReference>
<dbReference type="Pfam" id="PF02518">
    <property type="entry name" value="HATPase_c"/>
    <property type="match status" value="1"/>
</dbReference>
<accession>A0ABS6S263</accession>
<evidence type="ECO:0000313" key="9">
    <source>
        <dbReference type="Proteomes" id="UP001196980"/>
    </source>
</evidence>
<keyword evidence="4" id="KW-0812">Transmembrane</keyword>
<organism evidence="8 9">
    <name type="scientific">Candidatus Magnetobacterium casense</name>
    <dbReference type="NCBI Taxonomy" id="1455061"/>
    <lineage>
        <taxon>Bacteria</taxon>
        <taxon>Pseudomonadati</taxon>
        <taxon>Nitrospirota</taxon>
        <taxon>Thermodesulfovibrionia</taxon>
        <taxon>Thermodesulfovibrionales</taxon>
        <taxon>Candidatus Magnetobacteriaceae</taxon>
        <taxon>Candidatus Magnetobacterium</taxon>
    </lineage>
</organism>
<feature type="non-terminal residue" evidence="8">
    <location>
        <position position="1"/>
    </location>
</feature>
<reference evidence="8 9" key="1">
    <citation type="journal article" date="2020" name="J Geophys Res Biogeosci">
        <title>Magnetotaxis as an Adaptation to Enable Bacterial Shuttling of Microbial Sulfur and Sulfur Cycling Across Aquatic Oxic#Anoxic Interfaces.</title>
        <authorList>
            <person name="Li J."/>
            <person name="Liu P."/>
            <person name="Wang J."/>
            <person name="Roberts A.P."/>
            <person name="Pan Y."/>
        </authorList>
    </citation>
    <scope>NUCLEOTIDE SEQUENCE [LARGE SCALE GENOMIC DNA]</scope>
    <source>
        <strain evidence="8 9">MYR-1_YQ</strain>
    </source>
</reference>
<evidence type="ECO:0000256" key="4">
    <source>
        <dbReference type="SAM" id="Phobius"/>
    </source>
</evidence>
<dbReference type="SMART" id="SM00304">
    <property type="entry name" value="HAMP"/>
    <property type="match status" value="1"/>
</dbReference>
<dbReference type="InterPro" id="IPR003661">
    <property type="entry name" value="HisK_dim/P_dom"/>
</dbReference>
<evidence type="ECO:0000259" key="6">
    <source>
        <dbReference type="PROSITE" id="PS50112"/>
    </source>
</evidence>
<evidence type="ECO:0000256" key="1">
    <source>
        <dbReference type="ARBA" id="ARBA00000085"/>
    </source>
</evidence>
<dbReference type="EMBL" id="JABXWD010000320">
    <property type="protein sequence ID" value="MBV6342700.1"/>
    <property type="molecule type" value="Genomic_DNA"/>
</dbReference>
<evidence type="ECO:0000259" key="5">
    <source>
        <dbReference type="PROSITE" id="PS50109"/>
    </source>
</evidence>
<feature type="transmembrane region" description="Helical" evidence="4">
    <location>
        <begin position="297"/>
        <end position="322"/>
    </location>
</feature>
<dbReference type="Proteomes" id="UP001196980">
    <property type="component" value="Unassembled WGS sequence"/>
</dbReference>
<dbReference type="CDD" id="cd00130">
    <property type="entry name" value="PAS"/>
    <property type="match status" value="1"/>
</dbReference>
<protein>
    <recommendedName>
        <fullName evidence="2">histidine kinase</fullName>
        <ecNumber evidence="2">2.7.13.3</ecNumber>
    </recommendedName>
</protein>
<evidence type="ECO:0000256" key="2">
    <source>
        <dbReference type="ARBA" id="ARBA00012438"/>
    </source>
</evidence>
<comment type="catalytic activity">
    <reaction evidence="1">
        <text>ATP + protein L-histidine = ADP + protein N-phospho-L-histidine.</text>
        <dbReference type="EC" id="2.7.13.3"/>
    </reaction>
</comment>
<keyword evidence="4" id="KW-0472">Membrane</keyword>
<feature type="domain" description="HAMP" evidence="7">
    <location>
        <begin position="324"/>
        <end position="376"/>
    </location>
</feature>
<keyword evidence="3" id="KW-0418">Kinase</keyword>
<dbReference type="InterPro" id="IPR000014">
    <property type="entry name" value="PAS"/>
</dbReference>
<feature type="domain" description="Histidine kinase" evidence="5">
    <location>
        <begin position="546"/>
        <end position="765"/>
    </location>
</feature>
<dbReference type="PROSITE" id="PS50109">
    <property type="entry name" value="HIS_KIN"/>
    <property type="match status" value="1"/>
</dbReference>
<keyword evidence="9" id="KW-1185">Reference proteome</keyword>
<dbReference type="PANTHER" id="PTHR43065:SF42">
    <property type="entry name" value="TWO-COMPONENT SENSOR PPRA"/>
    <property type="match status" value="1"/>
</dbReference>
<evidence type="ECO:0000313" key="8">
    <source>
        <dbReference type="EMBL" id="MBV6342700.1"/>
    </source>
</evidence>
<name>A0ABS6S263_9BACT</name>
<dbReference type="EC" id="2.7.13.3" evidence="2"/>
<dbReference type="InterPro" id="IPR003660">
    <property type="entry name" value="HAMP_dom"/>
</dbReference>
<sequence>LIIISVVSSLYICLFGVPYTSVDGIYNKALSQMEDNLESFAELKKQQVMKWIWERRNDTKLASESFYITSRIERLLTKIQDPGTHNDLAERLNGEAEYRELTQYLEKMQAAYYGQYEEIYITDAASGTIIVSTNAGEVGSHAHIKWQNGRDSLSLVKSAHSSGIDLVISHPLNICAEANTPCMSSGFIIYTHVNVQNIFSSVLYAGSGLGKTAEVILVDKDVRILMPLKHHPAANVLEYRINSVHDILAARGNEGLIEAVDYRGRLVLAAFRHVLVTPEMGIGMIVKVDKAELMAPVMSSVVSAIWIMVLGVFMLIAITYLISLKVSRPVVELIKAAESIKDGDLSTRVPVNVSGDLQTLVSTFNEMLTNIEYQQKATEAVTNELRLSEERYRTILSTSVDGFWIVNFERRLVFVNEAYCNMSGYSQEDLLQMGINDLEVIESPEDTQRRLIKIMNDGCDRFETKHRCKDGSIIDIDASVNFIKRDNVMFAFLRDITERKRLERQLRELNMNLESMAKEETTKRQMQEQMLIQQSKMASMGEMIGVIAHQWKQPLNSVGIIVQDIRDAWQFGEIDEQYVNEMIASTMSQVNFMGKTIDDFRNFFKPSKQKVSFDVKTAIEDLISMFKPVFNKNNITINLQVEHSISLVTDGYPNELKQVMLNILNNSKDAIIASRATSDGLIELKIANDESGARIVIVIRDNGGGIAAEVIDRIFEPYFTTKGSEGTGIGLYMSKTIIETNMGGGLTVRNVDGGAEFTIVLMRCDAV</sequence>
<evidence type="ECO:0000259" key="7">
    <source>
        <dbReference type="PROSITE" id="PS50885"/>
    </source>
</evidence>